<dbReference type="AlphaFoldDB" id="A0A085N1Z5"/>
<evidence type="ECO:0000259" key="5">
    <source>
        <dbReference type="SMART" id="SM01071"/>
    </source>
</evidence>
<proteinExistence type="predicted"/>
<evidence type="ECO:0000313" key="7">
    <source>
        <dbReference type="EMBL" id="KFD63491.1"/>
    </source>
</evidence>
<feature type="coiled-coil region" evidence="3">
    <location>
        <begin position="80"/>
        <end position="107"/>
    </location>
</feature>
<accession>A0A085N1Z5</accession>
<dbReference type="InterPro" id="IPR013873">
    <property type="entry name" value="Cdc37_C"/>
</dbReference>
<protein>
    <recommendedName>
        <fullName evidence="2">Hsp90 chaperone protein kinase-targeting subunit</fullName>
    </recommendedName>
</protein>
<dbReference type="Proteomes" id="UP000030764">
    <property type="component" value="Unassembled WGS sequence"/>
</dbReference>
<sequence length="335" mass="38619">MPVDYSKWNSIEISDDEDAPISKHFDKESWWRLRHQERLERMVVAKKSRNAVVKELNAARQSITDIQAQLKCKNICKEVREDLGNQLIETEKQYKHWEEKEQELKIMEKKTPWNVDSICHVSMDDTRVNTQFRPVVTDEDSAEIPPGEFDRFMDVHGSDLLKLAEMDTSKETVSFLQQHTSLCRQMACDLLLVQAVDLKIAGNDKLMHKTLVQYLRLTWLLGKAASNLVAEISPSYIDAALTKLTKHVAEDPGPFTSELSRLKGLVVKRAEMKIKEARIQSVYDSLPPLMQEGFAERSTEKLKKAAENMSLEEFKEHMRRCEEVGLWVTSSSDRP</sequence>
<evidence type="ECO:0000256" key="3">
    <source>
        <dbReference type="SAM" id="Coils"/>
    </source>
</evidence>
<dbReference type="InterPro" id="IPR013855">
    <property type="entry name" value="Cdc37_N_dom"/>
</dbReference>
<dbReference type="SMART" id="SM01071">
    <property type="entry name" value="CDC37_N"/>
    <property type="match status" value="1"/>
</dbReference>
<dbReference type="GO" id="GO:0051082">
    <property type="term" value="F:unfolded protein binding"/>
    <property type="evidence" value="ECO:0007669"/>
    <property type="project" value="TreeGrafter"/>
</dbReference>
<evidence type="ECO:0000313" key="8">
    <source>
        <dbReference type="Proteomes" id="UP000030764"/>
    </source>
</evidence>
<dbReference type="SUPFAM" id="SSF101391">
    <property type="entry name" value="Hsp90 co-chaperone CDC37"/>
    <property type="match status" value="1"/>
</dbReference>
<dbReference type="GO" id="GO:0005737">
    <property type="term" value="C:cytoplasm"/>
    <property type="evidence" value="ECO:0007669"/>
    <property type="project" value="TreeGrafter"/>
</dbReference>
<evidence type="ECO:0000313" key="6">
    <source>
        <dbReference type="EMBL" id="KFD52596.1"/>
    </source>
</evidence>
<keyword evidence="8" id="KW-1185">Reference proteome</keyword>
<dbReference type="EMBL" id="KL363225">
    <property type="protein sequence ID" value="KFD52596.1"/>
    <property type="molecule type" value="Genomic_DNA"/>
</dbReference>
<dbReference type="PANTHER" id="PTHR12800:SF4">
    <property type="entry name" value="HSP90 CO-CHAPERONE CDC37"/>
    <property type="match status" value="1"/>
</dbReference>
<dbReference type="GO" id="GO:0006457">
    <property type="term" value="P:protein folding"/>
    <property type="evidence" value="ECO:0007669"/>
    <property type="project" value="TreeGrafter"/>
</dbReference>
<evidence type="ECO:0000256" key="1">
    <source>
        <dbReference type="ARBA" id="ARBA00023186"/>
    </source>
</evidence>
<dbReference type="PANTHER" id="PTHR12800">
    <property type="entry name" value="CDC37-RELATED"/>
    <property type="match status" value="1"/>
</dbReference>
<dbReference type="EMBL" id="KL367572">
    <property type="protein sequence ID" value="KFD63491.1"/>
    <property type="molecule type" value="Genomic_DNA"/>
</dbReference>
<dbReference type="InterPro" id="IPR004918">
    <property type="entry name" value="Cdc37"/>
</dbReference>
<dbReference type="InterPro" id="IPR038189">
    <property type="entry name" value="Cdc37_Hsp90-bd_sf"/>
</dbReference>
<dbReference type="GO" id="GO:0051087">
    <property type="term" value="F:protein-folding chaperone binding"/>
    <property type="evidence" value="ECO:0007669"/>
    <property type="project" value="TreeGrafter"/>
</dbReference>
<organism evidence="7">
    <name type="scientific">Trichuris suis</name>
    <name type="common">pig whipworm</name>
    <dbReference type="NCBI Taxonomy" id="68888"/>
    <lineage>
        <taxon>Eukaryota</taxon>
        <taxon>Metazoa</taxon>
        <taxon>Ecdysozoa</taxon>
        <taxon>Nematoda</taxon>
        <taxon>Enoplea</taxon>
        <taxon>Dorylaimia</taxon>
        <taxon>Trichinellida</taxon>
        <taxon>Trichuridae</taxon>
        <taxon>Trichuris</taxon>
    </lineage>
</organism>
<keyword evidence="3" id="KW-0175">Coiled coil</keyword>
<dbReference type="Pfam" id="PF03234">
    <property type="entry name" value="CDC37_N"/>
    <property type="match status" value="1"/>
</dbReference>
<feature type="domain" description="Cdc37 N-terminal" evidence="5">
    <location>
        <begin position="2"/>
        <end position="126"/>
    </location>
</feature>
<dbReference type="GO" id="GO:0050821">
    <property type="term" value="P:protein stabilization"/>
    <property type="evidence" value="ECO:0007669"/>
    <property type="project" value="TreeGrafter"/>
</dbReference>
<name>A0A085N1Z5_9BILA</name>
<dbReference type="GO" id="GO:0031072">
    <property type="term" value="F:heat shock protein binding"/>
    <property type="evidence" value="ECO:0007669"/>
    <property type="project" value="TreeGrafter"/>
</dbReference>
<keyword evidence="1" id="KW-0143">Chaperone</keyword>
<dbReference type="Proteomes" id="UP000030758">
    <property type="component" value="Unassembled WGS sequence"/>
</dbReference>
<evidence type="ECO:0000259" key="4">
    <source>
        <dbReference type="SMART" id="SM01069"/>
    </source>
</evidence>
<gene>
    <name evidence="6" type="ORF">M513_06443</name>
    <name evidence="7" type="ORF">M514_06443</name>
</gene>
<dbReference type="SMART" id="SM01069">
    <property type="entry name" value="CDC37_C"/>
    <property type="match status" value="1"/>
</dbReference>
<dbReference type="Gene3D" id="6.10.140.250">
    <property type="match status" value="1"/>
</dbReference>
<evidence type="ECO:0000256" key="2">
    <source>
        <dbReference type="ARBA" id="ARBA00031396"/>
    </source>
</evidence>
<dbReference type="OrthoDB" id="440202at2759"/>
<dbReference type="Gene3D" id="1.20.58.610">
    <property type="entry name" value="Cdc37, Hsp90 binding domain"/>
    <property type="match status" value="1"/>
</dbReference>
<dbReference type="Pfam" id="PF08564">
    <property type="entry name" value="CDC37_C"/>
    <property type="match status" value="1"/>
</dbReference>
<feature type="domain" description="Cdc37 C-terminal" evidence="4">
    <location>
        <begin position="272"/>
        <end position="334"/>
    </location>
</feature>
<dbReference type="GO" id="GO:0019901">
    <property type="term" value="F:protein kinase binding"/>
    <property type="evidence" value="ECO:0007669"/>
    <property type="project" value="InterPro"/>
</dbReference>
<reference evidence="7 8" key="1">
    <citation type="journal article" date="2014" name="Nat. Genet.">
        <title>Genome and transcriptome of the porcine whipworm Trichuris suis.</title>
        <authorList>
            <person name="Jex A.R."/>
            <person name="Nejsum P."/>
            <person name="Schwarz E.M."/>
            <person name="Hu L."/>
            <person name="Young N.D."/>
            <person name="Hall R.S."/>
            <person name="Korhonen P.K."/>
            <person name="Liao S."/>
            <person name="Thamsborg S."/>
            <person name="Xia J."/>
            <person name="Xu P."/>
            <person name="Wang S."/>
            <person name="Scheerlinck J.P."/>
            <person name="Hofmann A."/>
            <person name="Sternberg P.W."/>
            <person name="Wang J."/>
            <person name="Gasser R.B."/>
        </authorList>
    </citation>
    <scope>NUCLEOTIDE SEQUENCE [LARGE SCALE GENOMIC DNA]</scope>
    <source>
        <strain evidence="7">DCEP-RM93F</strain>
        <strain evidence="6">DCEP-RM93M</strain>
    </source>
</reference>